<organism evidence="9">
    <name type="scientific">Timema tahoe</name>
    <dbReference type="NCBI Taxonomy" id="61484"/>
    <lineage>
        <taxon>Eukaryota</taxon>
        <taxon>Metazoa</taxon>
        <taxon>Ecdysozoa</taxon>
        <taxon>Arthropoda</taxon>
        <taxon>Hexapoda</taxon>
        <taxon>Insecta</taxon>
        <taxon>Pterygota</taxon>
        <taxon>Neoptera</taxon>
        <taxon>Polyneoptera</taxon>
        <taxon>Phasmatodea</taxon>
        <taxon>Timematodea</taxon>
        <taxon>Timematoidea</taxon>
        <taxon>Timematidae</taxon>
        <taxon>Timema</taxon>
    </lineage>
</organism>
<dbReference type="InterPro" id="IPR044189">
    <property type="entry name" value="XPO4/7-like"/>
</dbReference>
<evidence type="ECO:0000256" key="1">
    <source>
        <dbReference type="ARBA" id="ARBA00004123"/>
    </source>
</evidence>
<evidence type="ECO:0000256" key="8">
    <source>
        <dbReference type="SAM" id="MobiDB-lite"/>
    </source>
</evidence>
<evidence type="ECO:0000256" key="6">
    <source>
        <dbReference type="ARBA" id="ARBA00022927"/>
    </source>
</evidence>
<proteinExistence type="inferred from homology"/>
<protein>
    <submittedName>
        <fullName evidence="9">Uncharacterized protein</fullName>
    </submittedName>
</protein>
<accession>A0A7R9FP98</accession>
<comment type="subcellular location">
    <subcellularLocation>
        <location evidence="2">Cytoplasm</location>
    </subcellularLocation>
    <subcellularLocation>
        <location evidence="1">Nucleus</location>
    </subcellularLocation>
</comment>
<dbReference type="GO" id="GO:0005643">
    <property type="term" value="C:nuclear pore"/>
    <property type="evidence" value="ECO:0007669"/>
    <property type="project" value="TreeGrafter"/>
</dbReference>
<dbReference type="Gene3D" id="1.10.10.60">
    <property type="entry name" value="Homeodomain-like"/>
    <property type="match status" value="1"/>
</dbReference>
<keyword evidence="7" id="KW-0539">Nucleus</keyword>
<keyword evidence="5" id="KW-0963">Cytoplasm</keyword>
<evidence type="ECO:0000256" key="4">
    <source>
        <dbReference type="ARBA" id="ARBA00022448"/>
    </source>
</evidence>
<dbReference type="AlphaFoldDB" id="A0A7R9FP98"/>
<evidence type="ECO:0000256" key="5">
    <source>
        <dbReference type="ARBA" id="ARBA00022490"/>
    </source>
</evidence>
<dbReference type="GO" id="GO:0005737">
    <property type="term" value="C:cytoplasm"/>
    <property type="evidence" value="ECO:0007669"/>
    <property type="project" value="UniProtKB-SubCell"/>
</dbReference>
<evidence type="ECO:0000256" key="7">
    <source>
        <dbReference type="ARBA" id="ARBA00023242"/>
    </source>
</evidence>
<dbReference type="EMBL" id="OE001146">
    <property type="protein sequence ID" value="CAD7456123.1"/>
    <property type="molecule type" value="Genomic_DNA"/>
</dbReference>
<feature type="region of interest" description="Disordered" evidence="8">
    <location>
        <begin position="1"/>
        <end position="25"/>
    </location>
</feature>
<reference evidence="9" key="1">
    <citation type="submission" date="2020-11" db="EMBL/GenBank/DDBJ databases">
        <authorList>
            <person name="Tran Van P."/>
        </authorList>
    </citation>
    <scope>NUCLEOTIDE SEQUENCE</scope>
</reference>
<feature type="compositionally biased region" description="Pro residues" evidence="8">
    <location>
        <begin position="1"/>
        <end position="10"/>
    </location>
</feature>
<evidence type="ECO:0000256" key="2">
    <source>
        <dbReference type="ARBA" id="ARBA00004496"/>
    </source>
</evidence>
<keyword evidence="4" id="KW-0813">Transport</keyword>
<dbReference type="PANTHER" id="PTHR12596:SF1">
    <property type="entry name" value="EXPORTIN-4"/>
    <property type="match status" value="1"/>
</dbReference>
<sequence>MVRPRPPTGPEPQELKAQNSRISDPIVPPTPSLVLSSLTHPCLVCHKPLLLEIVTFKHIPTTLSLQALHHPTFNIGNHVYGVSRLVAAVFRLCEVERRAVDVNLIHLLSPEVGSTLMWFLRRWSLSYLLPVERLYSEMSMALLTAFGKDTEGALWTMNFLLGKIESNLRSFYCETGLIKDTIQLLIALCDMKEKIFPINLHPSSTHIHLVMEAVVLLPSFGPSSNRLDRRLPLYAERVHCMWEFKGTVTNAGIKAECRCSTHCSVSWGKQVTENHIDLVFTELFLEHSDGRISGSCVVKSDCLLNIIKLQSTMEQGALPQVAKRGLFKALVLVGSAVESQARADYWAQILKPLQDRFKSLICQENFTKLLHEERVKMEIIDILESFIGVSQGSQISTVQSLFQFLYPMLSEFSTLIGMYHNYQVVVELILELYCECARNMLCYLSQTDSHRIYGACLQTIQTYARCNMGRICVESSAEENSYHDILLLMELLTNLLNKDCIDLGPPGKQITKTEIARWHGSPKSTLFTILKMREEIVNAVEKEGQKLEGCNTCESGAGYAGVAQPE</sequence>
<name>A0A7R9FP98_9NEOP</name>
<evidence type="ECO:0000256" key="3">
    <source>
        <dbReference type="ARBA" id="ARBA00009466"/>
    </source>
</evidence>
<keyword evidence="6" id="KW-0653">Protein transport</keyword>
<dbReference type="PANTHER" id="PTHR12596">
    <property type="entry name" value="EXPORTIN 4,7-RELATED"/>
    <property type="match status" value="1"/>
</dbReference>
<gene>
    <name evidence="9" type="ORF">TTEB3V08_LOCUS4161</name>
</gene>
<dbReference type="GO" id="GO:0005049">
    <property type="term" value="F:nuclear export signal receptor activity"/>
    <property type="evidence" value="ECO:0007669"/>
    <property type="project" value="InterPro"/>
</dbReference>
<dbReference type="GO" id="GO:0006611">
    <property type="term" value="P:protein export from nucleus"/>
    <property type="evidence" value="ECO:0007669"/>
    <property type="project" value="TreeGrafter"/>
</dbReference>
<evidence type="ECO:0000313" key="9">
    <source>
        <dbReference type="EMBL" id="CAD7456123.1"/>
    </source>
</evidence>
<comment type="similarity">
    <text evidence="3">Belongs to the exportin family.</text>
</comment>